<proteinExistence type="predicted"/>
<dbReference type="RefSeq" id="WP_188913249.1">
    <property type="nucleotide sequence ID" value="NZ_BMMF01000006.1"/>
</dbReference>
<reference evidence="1 2" key="1">
    <citation type="journal article" date="2014" name="Int. J. Syst. Evol. Microbiol.">
        <title>Complete genome sequence of Corynebacterium casei LMG S-19264T (=DSM 44701T), isolated from a smear-ripened cheese.</title>
        <authorList>
            <consortium name="US DOE Joint Genome Institute (JGI-PGF)"/>
            <person name="Walter F."/>
            <person name="Albersmeier A."/>
            <person name="Kalinowski J."/>
            <person name="Ruckert C."/>
        </authorList>
    </citation>
    <scope>NUCLEOTIDE SEQUENCE [LARGE SCALE GENOMIC DNA]</scope>
    <source>
        <strain evidence="1 2">CGMCC 1.9161</strain>
    </source>
</reference>
<comment type="caution">
    <text evidence="1">The sequence shown here is derived from an EMBL/GenBank/DDBJ whole genome shotgun (WGS) entry which is preliminary data.</text>
</comment>
<evidence type="ECO:0000313" key="1">
    <source>
        <dbReference type="EMBL" id="GGK36428.1"/>
    </source>
</evidence>
<protein>
    <submittedName>
        <fullName evidence="1">Uncharacterized protein</fullName>
    </submittedName>
</protein>
<sequence length="75" mass="8433">MVVRKRVFDEAEQAELLLTLAQARKALVHAAERLPRRSVSRAGADRVVANIDELAFLLTGSREHFWEPQHATPGE</sequence>
<dbReference type="EMBL" id="BMMF01000006">
    <property type="protein sequence ID" value="GGK36428.1"/>
    <property type="molecule type" value="Genomic_DNA"/>
</dbReference>
<dbReference type="Proteomes" id="UP000600449">
    <property type="component" value="Unassembled WGS sequence"/>
</dbReference>
<dbReference type="AlphaFoldDB" id="A0A917V4K5"/>
<gene>
    <name evidence="1" type="ORF">GCM10011322_24310</name>
</gene>
<evidence type="ECO:0000313" key="2">
    <source>
        <dbReference type="Proteomes" id="UP000600449"/>
    </source>
</evidence>
<name>A0A917V4K5_9HYPH</name>
<accession>A0A917V4K5</accession>
<organism evidence="1 2">
    <name type="scientific">Salinarimonas ramus</name>
    <dbReference type="NCBI Taxonomy" id="690164"/>
    <lineage>
        <taxon>Bacteria</taxon>
        <taxon>Pseudomonadati</taxon>
        <taxon>Pseudomonadota</taxon>
        <taxon>Alphaproteobacteria</taxon>
        <taxon>Hyphomicrobiales</taxon>
        <taxon>Salinarimonadaceae</taxon>
        <taxon>Salinarimonas</taxon>
    </lineage>
</organism>
<keyword evidence="2" id="KW-1185">Reference proteome</keyword>